<evidence type="ECO:0000256" key="7">
    <source>
        <dbReference type="ARBA" id="ARBA00022989"/>
    </source>
</evidence>
<dbReference type="Gene3D" id="2.70.150.10">
    <property type="entry name" value="Calcium-transporting ATPase, cytoplasmic transduction domain A"/>
    <property type="match status" value="1"/>
</dbReference>
<evidence type="ECO:0000256" key="2">
    <source>
        <dbReference type="ARBA" id="ARBA00005675"/>
    </source>
</evidence>
<evidence type="ECO:0000256" key="3">
    <source>
        <dbReference type="ARBA" id="ARBA00022692"/>
    </source>
</evidence>
<dbReference type="PATRIC" id="fig|504728.9.peg.1670"/>
<feature type="domain" description="Cation-transporting P-type ATPase N-terminal" evidence="10">
    <location>
        <begin position="2"/>
        <end position="59"/>
    </location>
</feature>
<dbReference type="InterPro" id="IPR036412">
    <property type="entry name" value="HAD-like_sf"/>
</dbReference>
<dbReference type="FunFam" id="3.40.50.1000:FF:000028">
    <property type="entry name" value="Calcium-transporting P-type ATPase, putative"/>
    <property type="match status" value="1"/>
</dbReference>
<dbReference type="PRINTS" id="PR00120">
    <property type="entry name" value="HATPASE"/>
</dbReference>
<comment type="subcellular location">
    <subcellularLocation>
        <location evidence="1">Membrane</location>
        <topology evidence="1">Multi-pass membrane protein</topology>
    </subcellularLocation>
</comment>
<comment type="similarity">
    <text evidence="2">Belongs to the cation transport ATPase (P-type) (TC 3.A.3) family. Type IIA subfamily.</text>
</comment>
<dbReference type="Pfam" id="PF00702">
    <property type="entry name" value="Hydrolase"/>
    <property type="match status" value="1"/>
</dbReference>
<dbReference type="SUPFAM" id="SSF81660">
    <property type="entry name" value="Metal cation-transporting ATPase, ATP-binding domain N"/>
    <property type="match status" value="1"/>
</dbReference>
<evidence type="ECO:0000313" key="11">
    <source>
        <dbReference type="EMBL" id="ADD29632.1"/>
    </source>
</evidence>
<dbReference type="AlphaFoldDB" id="D3PPL8"/>
<dbReference type="InterPro" id="IPR023299">
    <property type="entry name" value="ATPase_P-typ_cyto_dom_N"/>
</dbReference>
<dbReference type="EMBL" id="CP005385">
    <property type="protein sequence ID" value="AGK04915.1"/>
    <property type="molecule type" value="Genomic_DNA"/>
</dbReference>
<evidence type="ECO:0000313" key="13">
    <source>
        <dbReference type="Proteomes" id="UP000006655"/>
    </source>
</evidence>
<dbReference type="STRING" id="504728.K649_08100"/>
<dbReference type="SUPFAM" id="SSF81665">
    <property type="entry name" value="Calcium ATPase, transmembrane domain M"/>
    <property type="match status" value="1"/>
</dbReference>
<evidence type="ECO:0000256" key="8">
    <source>
        <dbReference type="ARBA" id="ARBA00023136"/>
    </source>
</evidence>
<dbReference type="SUPFAM" id="SSF56784">
    <property type="entry name" value="HAD-like"/>
    <property type="match status" value="1"/>
</dbReference>
<accession>D3PPL8</accession>
<dbReference type="Proteomes" id="UP000013026">
    <property type="component" value="Chromosome"/>
</dbReference>
<feature type="transmembrane region" description="Helical" evidence="9">
    <location>
        <begin position="222"/>
        <end position="240"/>
    </location>
</feature>
<dbReference type="SFLD" id="SFLDS00003">
    <property type="entry name" value="Haloacid_Dehalogenase"/>
    <property type="match status" value="1"/>
</dbReference>
<feature type="transmembrane region" description="Helical" evidence="9">
    <location>
        <begin position="694"/>
        <end position="719"/>
    </location>
</feature>
<dbReference type="InterPro" id="IPR008250">
    <property type="entry name" value="ATPase_P-typ_transduc_dom_A_sf"/>
</dbReference>
<evidence type="ECO:0000259" key="10">
    <source>
        <dbReference type="SMART" id="SM00831"/>
    </source>
</evidence>
<name>D3PPL8_MEIRD</name>
<evidence type="ECO:0000256" key="9">
    <source>
        <dbReference type="SAM" id="Phobius"/>
    </source>
</evidence>
<dbReference type="PRINTS" id="PR00119">
    <property type="entry name" value="CATATPASE"/>
</dbReference>
<dbReference type="Gene3D" id="3.40.50.1000">
    <property type="entry name" value="HAD superfamily/HAD-like"/>
    <property type="match status" value="1"/>
</dbReference>
<feature type="transmembrane region" description="Helical" evidence="9">
    <location>
        <begin position="725"/>
        <end position="743"/>
    </location>
</feature>
<reference evidence="11 13" key="1">
    <citation type="journal article" date="2010" name="Stand. Genomic Sci.">
        <title>Complete genome sequence of Meiothermus ruber type strain (21).</title>
        <authorList>
            <person name="Tindall B.J."/>
            <person name="Sikorski J."/>
            <person name="Lucas S."/>
            <person name="Goltsman E."/>
            <person name="Copeland A."/>
            <person name="Glavina Del Rio T."/>
            <person name="Nolan M."/>
            <person name="Tice H."/>
            <person name="Cheng J.F."/>
            <person name="Han C."/>
            <person name="Pitluck S."/>
            <person name="Liolios K."/>
            <person name="Ivanova N."/>
            <person name="Mavromatis K."/>
            <person name="Ovchinnikova G."/>
            <person name="Pati A."/>
            <person name="Fahnrich R."/>
            <person name="Goodwin L."/>
            <person name="Chen A."/>
            <person name="Palaniappan K."/>
            <person name="Land M."/>
            <person name="Hauser L."/>
            <person name="Chang Y.J."/>
            <person name="Jeffries C.D."/>
            <person name="Rohde M."/>
            <person name="Goker M."/>
            <person name="Woyke T."/>
            <person name="Bristow J."/>
            <person name="Eisen J.A."/>
            <person name="Markowitz V."/>
            <person name="Hugenholtz P."/>
            <person name="Kyrpides N.C."/>
            <person name="Klenk H.P."/>
            <person name="Lapidus A."/>
        </authorList>
    </citation>
    <scope>NUCLEOTIDE SEQUENCE [LARGE SCALE GENOMIC DNA]</scope>
    <source>
        <strain evidence="13">ATCC 35948 / DSM 1279 / VKM B-1258 / 21</strain>
        <strain evidence="11">DSM 1279</strain>
    </source>
</reference>
<dbReference type="InterPro" id="IPR023214">
    <property type="entry name" value="HAD_sf"/>
</dbReference>
<feature type="transmembrane region" description="Helical" evidence="9">
    <location>
        <begin position="615"/>
        <end position="639"/>
    </location>
</feature>
<dbReference type="KEGG" id="mre:K649_08100"/>
<dbReference type="SFLD" id="SFLDG00002">
    <property type="entry name" value="C1.7:_P-type_atpase_like"/>
    <property type="match status" value="1"/>
</dbReference>
<dbReference type="Pfam" id="PF00689">
    <property type="entry name" value="Cation_ATPase_C"/>
    <property type="match status" value="1"/>
</dbReference>
<keyword evidence="8 9" id="KW-0472">Membrane</keyword>
<feature type="transmembrane region" description="Helical" evidence="9">
    <location>
        <begin position="252"/>
        <end position="275"/>
    </location>
</feature>
<dbReference type="InterPro" id="IPR023298">
    <property type="entry name" value="ATPase_P-typ_TM_dom_sf"/>
</dbReference>
<dbReference type="InterPro" id="IPR059000">
    <property type="entry name" value="ATPase_P-type_domA"/>
</dbReference>
<dbReference type="GO" id="GO:0005524">
    <property type="term" value="F:ATP binding"/>
    <property type="evidence" value="ECO:0007669"/>
    <property type="project" value="UniProtKB-KW"/>
</dbReference>
<feature type="transmembrane region" description="Helical" evidence="9">
    <location>
        <begin position="792"/>
        <end position="814"/>
    </location>
</feature>
<dbReference type="SUPFAM" id="SSF81653">
    <property type="entry name" value="Calcium ATPase, transduction domain A"/>
    <property type="match status" value="1"/>
</dbReference>
<evidence type="ECO:0000256" key="4">
    <source>
        <dbReference type="ARBA" id="ARBA00022741"/>
    </source>
</evidence>
<sequence>MNRTGLSQREAADRLARYGPNALPEQPPEPLWRRFLRQFRSPLIYILLFALLVELALWLYEGRQGTPFEALAILTILLFNAGLGVWQERRAENALARLRALAAPQVWVLREGVLTRISSQQLVPGDLVRLEAGERIPADGLLVEGQGLMVDESVLTGESLPVDKGPGEEVLAGTLALRGTGWIELTRTGSHSAMGRLAQMLGSIRMEKTPLERRLDVFGHQVARWVGLLALALLLGILLVEGPAHFSKAFLFTVALAVAAVPEGLPAVLTLALALGVERMAGRKAVVRRLSAVEALGSVTVIATDKTGTLTQNQMEVRATDLPDLLRGHRAMALASDAEPGSPVGDPLELALLEHLRKAGMDVQALRQAHPRLSSRPFDSAWKYMRVTVKEADQAVSYLKGAPEVLLARCQLEPHERALWQEKIEAYARQGHRLLAFAWGPGEGEDRLTWLGLALLWDPPRPEVPEAIRRAQAAGIRVLMITGDHPATALAVAQQVGIPGQRVLTGEDIEGHTPEELQQALREVNVFARVSPEHKLHLVNLLKAQGEIVAMTGDGINDAPALKRADVGVAMGQRGSDVSREVADLVLLDDNFATIVNAVEEGRNIYENIRSFIRFLFSTNVALVLLVAGGVIGAALLGLRDATGALLVPLTAVQLLWINIIADGPPALALSLDRHPEVMRRPPYDPRQPLLDRFSLTFILGTGVVKAGLGLALLALLPLYQLAPVAVRSALFLYESLAQLLFAQPSRLTTSRPSGNPILLLILLASAGLQILTVTLEPLRAALGLTSLPWPAWGLVGAALLLSWAFAMLFVAWLRRHNSVQARAHPLR</sequence>
<evidence type="ECO:0000256" key="6">
    <source>
        <dbReference type="ARBA" id="ARBA00022967"/>
    </source>
</evidence>
<dbReference type="InterPro" id="IPR044492">
    <property type="entry name" value="P_typ_ATPase_HD_dom"/>
</dbReference>
<dbReference type="KEGG" id="mrb:Mrub_2885"/>
<dbReference type="Gene3D" id="3.40.1110.10">
    <property type="entry name" value="Calcium-transporting ATPase, cytoplasmic domain N"/>
    <property type="match status" value="1"/>
</dbReference>
<evidence type="ECO:0000313" key="12">
    <source>
        <dbReference type="EMBL" id="AGK04915.1"/>
    </source>
</evidence>
<dbReference type="Proteomes" id="UP000006655">
    <property type="component" value="Chromosome"/>
</dbReference>
<organism evidence="12 14">
    <name type="scientific">Meiothermus ruber (strain ATCC 35948 / DSM 1279 / VKM B-1258 / 21)</name>
    <name type="common">Thermus ruber</name>
    <dbReference type="NCBI Taxonomy" id="504728"/>
    <lineage>
        <taxon>Bacteria</taxon>
        <taxon>Thermotogati</taxon>
        <taxon>Deinococcota</taxon>
        <taxon>Deinococci</taxon>
        <taxon>Thermales</taxon>
        <taxon>Thermaceae</taxon>
        <taxon>Meiothermus</taxon>
    </lineage>
</organism>
<evidence type="ECO:0000256" key="1">
    <source>
        <dbReference type="ARBA" id="ARBA00004141"/>
    </source>
</evidence>
<evidence type="ECO:0000256" key="5">
    <source>
        <dbReference type="ARBA" id="ARBA00022840"/>
    </source>
</evidence>
<keyword evidence="7 9" id="KW-1133">Transmembrane helix</keyword>
<feature type="transmembrane region" description="Helical" evidence="9">
    <location>
        <begin position="66"/>
        <end position="86"/>
    </location>
</feature>
<reference evidence="12 14" key="3">
    <citation type="submission" date="2013-04" db="EMBL/GenBank/DDBJ databases">
        <authorList>
            <person name="Chin J."/>
            <person name="Alexander D.H."/>
            <person name="Marks P."/>
            <person name="Korlach J."/>
            <person name="Clum A."/>
            <person name="Copeland A."/>
        </authorList>
    </citation>
    <scope>NUCLEOTIDE SEQUENCE [LARGE SCALE GENOMIC DNA]</scope>
    <source>
        <strain evidence="14">ATCC 35948 / DSM 1279 / VKM B-1258 / 21</strain>
        <strain evidence="12">DSM 1279</strain>
    </source>
</reference>
<keyword evidence="5" id="KW-0067">ATP-binding</keyword>
<dbReference type="InterPro" id="IPR001757">
    <property type="entry name" value="P_typ_ATPase"/>
</dbReference>
<dbReference type="SFLD" id="SFLDF00027">
    <property type="entry name" value="p-type_atpase"/>
    <property type="match status" value="1"/>
</dbReference>
<dbReference type="InterPro" id="IPR004014">
    <property type="entry name" value="ATPase_P-typ_cation-transptr_N"/>
</dbReference>
<dbReference type="PANTHER" id="PTHR42861">
    <property type="entry name" value="CALCIUM-TRANSPORTING ATPASE"/>
    <property type="match status" value="1"/>
</dbReference>
<dbReference type="Gene3D" id="1.20.1110.10">
    <property type="entry name" value="Calcium-transporting ATPase, transmembrane domain"/>
    <property type="match status" value="1"/>
</dbReference>
<proteinExistence type="inferred from homology"/>
<dbReference type="InterPro" id="IPR018303">
    <property type="entry name" value="ATPase_P-typ_P_site"/>
</dbReference>
<dbReference type="SMART" id="SM00831">
    <property type="entry name" value="Cation_ATPase_N"/>
    <property type="match status" value="1"/>
</dbReference>
<dbReference type="EMBL" id="CP001743">
    <property type="protein sequence ID" value="ADD29632.1"/>
    <property type="molecule type" value="Genomic_DNA"/>
</dbReference>
<keyword evidence="13" id="KW-1185">Reference proteome</keyword>
<evidence type="ECO:0000313" key="14">
    <source>
        <dbReference type="Proteomes" id="UP000013026"/>
    </source>
</evidence>
<reference evidence="12" key="2">
    <citation type="submission" date="2013-04" db="EMBL/GenBank/DDBJ databases">
        <title>Non-Hybrid, Finished Microbial Genome Assemblies from Long-Read SMRT Sequencing Data.</title>
        <authorList>
            <person name="Klammer A."/>
            <person name="Drake J."/>
            <person name="Heiner C."/>
            <person name="Clum A."/>
            <person name="Copeland A."/>
            <person name="Huddleston J."/>
            <person name="Eichler E."/>
            <person name="Turner S.W."/>
        </authorList>
    </citation>
    <scope>NUCLEOTIDE SEQUENCE</scope>
    <source>
        <strain evidence="12">DSM 1279</strain>
    </source>
</reference>
<feature type="transmembrane region" description="Helical" evidence="9">
    <location>
        <begin position="43"/>
        <end position="60"/>
    </location>
</feature>
<dbReference type="NCBIfam" id="TIGR01494">
    <property type="entry name" value="ATPase_P-type"/>
    <property type="match status" value="3"/>
</dbReference>
<protein>
    <submittedName>
        <fullName evidence="12">ATPase P-type (Transporting), HAD superfamily, subfamily IC</fullName>
    </submittedName>
    <submittedName>
        <fullName evidence="11">ATPase, P-type (Transporting), HAD superfamily, subfamily IC</fullName>
    </submittedName>
</protein>
<dbReference type="RefSeq" id="WP_013015130.1">
    <property type="nucleotide sequence ID" value="NC_013946.1"/>
</dbReference>
<dbReference type="GO" id="GO:0016020">
    <property type="term" value="C:membrane"/>
    <property type="evidence" value="ECO:0007669"/>
    <property type="project" value="UniProtKB-SubCell"/>
</dbReference>
<dbReference type="GO" id="GO:0016887">
    <property type="term" value="F:ATP hydrolysis activity"/>
    <property type="evidence" value="ECO:0007669"/>
    <property type="project" value="InterPro"/>
</dbReference>
<dbReference type="PROSITE" id="PS00154">
    <property type="entry name" value="ATPASE_E1_E2"/>
    <property type="match status" value="1"/>
</dbReference>
<dbReference type="InterPro" id="IPR006068">
    <property type="entry name" value="ATPase_P-typ_cation-transptr_C"/>
</dbReference>
<dbReference type="Pfam" id="PF00690">
    <property type="entry name" value="Cation_ATPase_N"/>
    <property type="match status" value="1"/>
</dbReference>
<keyword evidence="6" id="KW-1278">Translocase</keyword>
<feature type="transmembrane region" description="Helical" evidence="9">
    <location>
        <begin position="651"/>
        <end position="673"/>
    </location>
</feature>
<keyword evidence="3 9" id="KW-0812">Transmembrane</keyword>
<dbReference type="OrthoDB" id="23781at2"/>
<dbReference type="Pfam" id="PF00122">
    <property type="entry name" value="E1-E2_ATPase"/>
    <property type="match status" value="1"/>
</dbReference>
<feature type="transmembrane region" description="Helical" evidence="9">
    <location>
        <begin position="755"/>
        <end position="772"/>
    </location>
</feature>
<gene>
    <name evidence="11" type="ordered locus">Mrub_2885</name>
    <name evidence="12" type="ORF">K649_08100</name>
</gene>
<dbReference type="eggNOG" id="COG0474">
    <property type="taxonomic scope" value="Bacteria"/>
</dbReference>
<keyword evidence="4" id="KW-0547">Nucleotide-binding</keyword>